<evidence type="ECO:0000256" key="1">
    <source>
        <dbReference type="SAM" id="MobiDB-lite"/>
    </source>
</evidence>
<dbReference type="SUPFAM" id="SSF51004">
    <property type="entry name" value="C-terminal (heme d1) domain of cytochrome cd1-nitrite reductase"/>
    <property type="match status" value="1"/>
</dbReference>
<accession>A0A0N7F4H6</accession>
<keyword evidence="2" id="KW-0732">Signal</keyword>
<proteinExistence type="predicted"/>
<organism evidence="3 4">
    <name type="scientific">Kibdelosporangium phytohabitans</name>
    <dbReference type="NCBI Taxonomy" id="860235"/>
    <lineage>
        <taxon>Bacteria</taxon>
        <taxon>Bacillati</taxon>
        <taxon>Actinomycetota</taxon>
        <taxon>Actinomycetes</taxon>
        <taxon>Pseudonocardiales</taxon>
        <taxon>Pseudonocardiaceae</taxon>
        <taxon>Kibdelosporangium</taxon>
    </lineage>
</organism>
<evidence type="ECO:0000256" key="2">
    <source>
        <dbReference type="SAM" id="SignalP"/>
    </source>
</evidence>
<gene>
    <name evidence="3" type="ORF">AOZ06_35405</name>
</gene>
<feature type="region of interest" description="Disordered" evidence="1">
    <location>
        <begin position="43"/>
        <end position="70"/>
    </location>
</feature>
<dbReference type="Gene3D" id="2.130.10.10">
    <property type="entry name" value="YVTN repeat-like/Quinoprotein amine dehydrogenase"/>
    <property type="match status" value="1"/>
</dbReference>
<sequence length="492" mass="51986">MVRGVRWRVGRLALALMLAVVPLTGLPVSASAAGSGDSDVARAVCGPGSAPETGLQGQVPLADRRSGRSQQGGYHCNLDLLGQFQGQGQATIGASYGHCQYLGTVVTSTLLAKHRGVNVVDFSDPANPKLTASLASPAMLGGTWETLKVHQERGLLAAVSVGAGNGGIFFSVYDVKTDCARPRLLNSVAGTDLTLPMFIPGGHEGGWAPDGRTYWVTGVVGGTITAIDVVNPARPRVVYSGVVGLTHHGFGVSNDGNRIYVASIAPAGITVFDSSDIQRRALFPMLRQVSSLSWTDGLISQHVIPFTSGGRPHLVVEDEFASGGVRIVDIADERAPRIVRRLKLEINRPENVSARAADTASNGIFGYEAHYCSLDRPTDPTALACGWTQSGIRVFDVRDLNRPKEIAYFNPPGQAARRGQLANSAHVTSTLGSPVSDFVNGNFGTPPYVGIVDLTADWCMSPPRFDGNKLWVACDDNGALALRFANGAYPLS</sequence>
<feature type="chain" id="PRO_5006011748" description="LVIVD repeat-containing protein" evidence="2">
    <location>
        <begin position="33"/>
        <end position="492"/>
    </location>
</feature>
<dbReference type="AlphaFoldDB" id="A0A0N7F4H6"/>
<evidence type="ECO:0008006" key="5">
    <source>
        <dbReference type="Google" id="ProtNLM"/>
    </source>
</evidence>
<dbReference type="Proteomes" id="UP000063699">
    <property type="component" value="Chromosome"/>
</dbReference>
<name>A0A0N7F4H6_9PSEU</name>
<keyword evidence="4" id="KW-1185">Reference proteome</keyword>
<dbReference type="InterPro" id="IPR015943">
    <property type="entry name" value="WD40/YVTN_repeat-like_dom_sf"/>
</dbReference>
<reference evidence="3 4" key="1">
    <citation type="submission" date="2015-07" db="EMBL/GenBank/DDBJ databases">
        <title>Genome sequencing of Kibdelosporangium phytohabitans.</title>
        <authorList>
            <person name="Qin S."/>
            <person name="Xing K."/>
        </authorList>
    </citation>
    <scope>NUCLEOTIDE SEQUENCE [LARGE SCALE GENOMIC DNA]</scope>
    <source>
        <strain evidence="3 4">KLBMP1111</strain>
    </source>
</reference>
<dbReference type="STRING" id="860235.AOZ06_35405"/>
<protein>
    <recommendedName>
        <fullName evidence="5">LVIVD repeat-containing protein</fullName>
    </recommendedName>
</protein>
<evidence type="ECO:0000313" key="3">
    <source>
        <dbReference type="EMBL" id="ALG11455.1"/>
    </source>
</evidence>
<evidence type="ECO:0000313" key="4">
    <source>
        <dbReference type="Proteomes" id="UP000063699"/>
    </source>
</evidence>
<dbReference type="InterPro" id="IPR011048">
    <property type="entry name" value="Haem_d1_sf"/>
</dbReference>
<dbReference type="EMBL" id="CP012752">
    <property type="protein sequence ID" value="ALG11455.1"/>
    <property type="molecule type" value="Genomic_DNA"/>
</dbReference>
<feature type="signal peptide" evidence="2">
    <location>
        <begin position="1"/>
        <end position="32"/>
    </location>
</feature>
<dbReference type="KEGG" id="kphy:AOZ06_35405"/>